<evidence type="ECO:0000256" key="3">
    <source>
        <dbReference type="ARBA" id="ARBA00023163"/>
    </source>
</evidence>
<name>A0A919DYE3_9ACTN</name>
<dbReference type="RefSeq" id="WP_190203476.1">
    <property type="nucleotide sequence ID" value="NZ_BNBI01000003.1"/>
</dbReference>
<reference evidence="5" key="2">
    <citation type="submission" date="2020-09" db="EMBL/GenBank/DDBJ databases">
        <authorList>
            <person name="Sun Q."/>
            <person name="Ohkuma M."/>
        </authorList>
    </citation>
    <scope>NUCLEOTIDE SEQUENCE</scope>
    <source>
        <strain evidence="5">JCM 4477</strain>
    </source>
</reference>
<dbReference type="PROSITE" id="PS00622">
    <property type="entry name" value="HTH_LUXR_1"/>
    <property type="match status" value="1"/>
</dbReference>
<dbReference type="InterPro" id="IPR000792">
    <property type="entry name" value="Tscrpt_reg_LuxR_C"/>
</dbReference>
<evidence type="ECO:0000256" key="1">
    <source>
        <dbReference type="ARBA" id="ARBA00023015"/>
    </source>
</evidence>
<keyword evidence="6" id="KW-1185">Reference proteome</keyword>
<sequence>MAAADRSTADSPLLGAVPALLLVSEVLRAPLGDILSRLSEVLDAVVPHPAAAELATDCAFAPFRTAGREEVAARITSAELAPLFASVPAGRPWQGTAAVGGTERPVLAVLSDVTPRKALLVLVRDDATALPEETTGAVQALWDLVTAHRKRFSAEAAPGPLARSRAMAGERARVIAELGDAHTAALTGLLSVLRARDLDDAVARERAIDLAVTALAEQRAAAARDSAAAEEPAGEAFDQLAATLRPLLGHGPVQLELAPPEPGQRDRALAAGVAHAARAVVRATVLAVLEQDPVHRVHVSWRVSPTELRATVRDDGPGDLTSAALAARRVGERLDALDGRLDVDAVPGWGTTVTATIPLAPPPVALPDPLGPLGEREVEVLALLARGHRNRAIARELHISESTVKFHVANILAKLGVTTRGEAAARFHAAA</sequence>
<dbReference type="SMART" id="SM00421">
    <property type="entry name" value="HTH_LUXR"/>
    <property type="match status" value="1"/>
</dbReference>
<dbReference type="InterPro" id="IPR036890">
    <property type="entry name" value="HATPase_C_sf"/>
</dbReference>
<keyword evidence="2" id="KW-0238">DNA-binding</keyword>
<dbReference type="PANTHER" id="PTHR44688:SF16">
    <property type="entry name" value="DNA-BINDING TRANSCRIPTIONAL ACTIVATOR DEVR_DOSR"/>
    <property type="match status" value="1"/>
</dbReference>
<evidence type="ECO:0000259" key="4">
    <source>
        <dbReference type="PROSITE" id="PS50043"/>
    </source>
</evidence>
<evidence type="ECO:0000313" key="6">
    <source>
        <dbReference type="Proteomes" id="UP000630718"/>
    </source>
</evidence>
<protein>
    <submittedName>
        <fullName evidence="5">Helix-turn-helix transcriptional regulator</fullName>
    </submittedName>
</protein>
<dbReference type="PANTHER" id="PTHR44688">
    <property type="entry name" value="DNA-BINDING TRANSCRIPTIONAL ACTIVATOR DEVR_DOSR"/>
    <property type="match status" value="1"/>
</dbReference>
<dbReference type="PROSITE" id="PS50043">
    <property type="entry name" value="HTH_LUXR_2"/>
    <property type="match status" value="1"/>
</dbReference>
<dbReference type="SUPFAM" id="SSF55874">
    <property type="entry name" value="ATPase domain of HSP90 chaperone/DNA topoisomerase II/histidine kinase"/>
    <property type="match status" value="1"/>
</dbReference>
<evidence type="ECO:0000256" key="2">
    <source>
        <dbReference type="ARBA" id="ARBA00023125"/>
    </source>
</evidence>
<evidence type="ECO:0000313" key="5">
    <source>
        <dbReference type="EMBL" id="GHE93510.1"/>
    </source>
</evidence>
<keyword evidence="1" id="KW-0805">Transcription regulation</keyword>
<comment type="caution">
    <text evidence="5">The sequence shown here is derived from an EMBL/GenBank/DDBJ whole genome shotgun (WGS) entry which is preliminary data.</text>
</comment>
<proteinExistence type="predicted"/>
<dbReference type="Pfam" id="PF00196">
    <property type="entry name" value="GerE"/>
    <property type="match status" value="1"/>
</dbReference>
<dbReference type="Gene3D" id="1.10.10.10">
    <property type="entry name" value="Winged helix-like DNA-binding domain superfamily/Winged helix DNA-binding domain"/>
    <property type="match status" value="1"/>
</dbReference>
<gene>
    <name evidence="5" type="ORF">GCM10018772_16620</name>
</gene>
<dbReference type="GO" id="GO:0003677">
    <property type="term" value="F:DNA binding"/>
    <property type="evidence" value="ECO:0007669"/>
    <property type="project" value="UniProtKB-KW"/>
</dbReference>
<dbReference type="SUPFAM" id="SSF46894">
    <property type="entry name" value="C-terminal effector domain of the bipartite response regulators"/>
    <property type="match status" value="1"/>
</dbReference>
<dbReference type="InterPro" id="IPR016032">
    <property type="entry name" value="Sig_transdc_resp-reg_C-effctor"/>
</dbReference>
<dbReference type="InterPro" id="IPR036388">
    <property type="entry name" value="WH-like_DNA-bd_sf"/>
</dbReference>
<dbReference type="AlphaFoldDB" id="A0A919DYE3"/>
<dbReference type="EMBL" id="BNBI01000003">
    <property type="protein sequence ID" value="GHE93510.1"/>
    <property type="molecule type" value="Genomic_DNA"/>
</dbReference>
<dbReference type="GO" id="GO:0006355">
    <property type="term" value="P:regulation of DNA-templated transcription"/>
    <property type="evidence" value="ECO:0007669"/>
    <property type="project" value="InterPro"/>
</dbReference>
<dbReference type="CDD" id="cd06170">
    <property type="entry name" value="LuxR_C_like"/>
    <property type="match status" value="1"/>
</dbReference>
<dbReference type="Gene3D" id="3.30.565.10">
    <property type="entry name" value="Histidine kinase-like ATPase, C-terminal domain"/>
    <property type="match status" value="1"/>
</dbReference>
<dbReference type="PRINTS" id="PR00038">
    <property type="entry name" value="HTHLUXR"/>
</dbReference>
<accession>A0A919DYE3</accession>
<organism evidence="5 6">
    <name type="scientific">Streptomyces fumanus</name>
    <dbReference type="NCBI Taxonomy" id="67302"/>
    <lineage>
        <taxon>Bacteria</taxon>
        <taxon>Bacillati</taxon>
        <taxon>Actinomycetota</taxon>
        <taxon>Actinomycetes</taxon>
        <taxon>Kitasatosporales</taxon>
        <taxon>Streptomycetaceae</taxon>
        <taxon>Streptomyces</taxon>
    </lineage>
</organism>
<reference evidence="5" key="1">
    <citation type="journal article" date="2014" name="Int. J. Syst. Evol. Microbiol.">
        <title>Complete genome sequence of Corynebacterium casei LMG S-19264T (=DSM 44701T), isolated from a smear-ripened cheese.</title>
        <authorList>
            <consortium name="US DOE Joint Genome Institute (JGI-PGF)"/>
            <person name="Walter F."/>
            <person name="Albersmeier A."/>
            <person name="Kalinowski J."/>
            <person name="Ruckert C."/>
        </authorList>
    </citation>
    <scope>NUCLEOTIDE SEQUENCE</scope>
    <source>
        <strain evidence="5">JCM 4477</strain>
    </source>
</reference>
<feature type="domain" description="HTH luxR-type" evidence="4">
    <location>
        <begin position="366"/>
        <end position="431"/>
    </location>
</feature>
<keyword evidence="3" id="KW-0804">Transcription</keyword>
<dbReference type="Proteomes" id="UP000630718">
    <property type="component" value="Unassembled WGS sequence"/>
</dbReference>